<proteinExistence type="predicted"/>
<sequence length="49" mass="5979">MNLDFFLVALEYNKALKRDIYMQRLRHFSLPVCAPYLEVMWQRIVGEIF</sequence>
<protein>
    <submittedName>
        <fullName evidence="1">Uncharacterized protein</fullName>
    </submittedName>
</protein>
<gene>
    <name evidence="1" type="ORF">SAMN05216361_3910</name>
</gene>
<dbReference type="AlphaFoldDB" id="A0A1M5QI57"/>
<evidence type="ECO:0000313" key="1">
    <source>
        <dbReference type="EMBL" id="SHH13608.1"/>
    </source>
</evidence>
<organism evidence="1 2">
    <name type="scientific">Marisediminitalea aggregata</name>
    <dbReference type="NCBI Taxonomy" id="634436"/>
    <lineage>
        <taxon>Bacteria</taxon>
        <taxon>Pseudomonadati</taxon>
        <taxon>Pseudomonadota</taxon>
        <taxon>Gammaproteobacteria</taxon>
        <taxon>Alteromonadales</taxon>
        <taxon>Alteromonadaceae</taxon>
        <taxon>Marisediminitalea</taxon>
    </lineage>
</organism>
<reference evidence="2" key="1">
    <citation type="submission" date="2016-11" db="EMBL/GenBank/DDBJ databases">
        <authorList>
            <person name="Varghese N."/>
            <person name="Submissions S."/>
        </authorList>
    </citation>
    <scope>NUCLEOTIDE SEQUENCE [LARGE SCALE GENOMIC DNA]</scope>
    <source>
        <strain evidence="2">CGMCC 1.8995</strain>
    </source>
</reference>
<keyword evidence="2" id="KW-1185">Reference proteome</keyword>
<evidence type="ECO:0000313" key="2">
    <source>
        <dbReference type="Proteomes" id="UP000184520"/>
    </source>
</evidence>
<dbReference type="Proteomes" id="UP000184520">
    <property type="component" value="Unassembled WGS sequence"/>
</dbReference>
<name>A0A1M5QI57_9ALTE</name>
<dbReference type="EMBL" id="FQWD01000006">
    <property type="protein sequence ID" value="SHH13608.1"/>
    <property type="molecule type" value="Genomic_DNA"/>
</dbReference>
<accession>A0A1M5QI57</accession>